<comment type="caution">
    <text evidence="2">The sequence shown here is derived from an EMBL/GenBank/DDBJ whole genome shotgun (WGS) entry which is preliminary data.</text>
</comment>
<evidence type="ECO:0000256" key="1">
    <source>
        <dbReference type="SAM" id="Phobius"/>
    </source>
</evidence>
<reference evidence="2 3" key="1">
    <citation type="submission" date="2019-07" db="EMBL/GenBank/DDBJ databases">
        <title>Rapid identification of Enteric Bacteria from Whole Genome Sequences (WGS) using Average Nucleotide Identity (ANI).</title>
        <authorList>
            <person name="Lane C."/>
        </authorList>
    </citation>
    <scope>NUCLEOTIDE SEQUENCE [LARGE SCALE GENOMIC DNA]</scope>
    <source>
        <strain evidence="2 3">2016D-0250</strain>
    </source>
</reference>
<dbReference type="EMBL" id="VOWB01000070">
    <property type="protein sequence ID" value="TXE79383.1"/>
    <property type="molecule type" value="Genomic_DNA"/>
</dbReference>
<dbReference type="Proteomes" id="UP000321310">
    <property type="component" value="Unassembled WGS sequence"/>
</dbReference>
<dbReference type="CDD" id="cd18774">
    <property type="entry name" value="PDC2_HK_sensor"/>
    <property type="match status" value="1"/>
</dbReference>
<sequence>MFSNLKIGTKVVAVVVAVIVLGIGALSTIIAIQSSSILHKEAYKTLETAAFRYRNLIKGYTESVYISLLGAESSVRQIILKEKNINEKEIETILSGIIDTNPWIEYIYFHTNNTSQFQNLNSTYFTQSNKFLMLLYDTDLKGRGGVKLIQAEDRILNQRSVNAALNQRKEGVGRPQIFTIGGRNTLAYNVVVPIVDNNGKTIGIIGALAGLANVQENLTDPSRSVFEGDQRLLLGDNGLLAVHPDANLAGKNITEINPHPSASLMLNLQKNKIDQVFDYTSVAGVKNKAFIATFNLWEGSNDYWSVAVLAPVDSIEEPIDNLIISIAVISIFILLAIASIVFVYINKAVSLRIVNLQNNLLQFFKFINHETKDTILSKDTKNNDELNIMAKAINENITKTKNALEQDTKAVEQ</sequence>
<keyword evidence="1" id="KW-1133">Transmembrane helix</keyword>
<gene>
    <name evidence="2" type="ORF">FPD46_06810</name>
</gene>
<dbReference type="Pfam" id="PF22673">
    <property type="entry name" value="MCP-like_PDC_1"/>
    <property type="match status" value="1"/>
</dbReference>
<dbReference type="Gene3D" id="3.30.450.20">
    <property type="entry name" value="PAS domain"/>
    <property type="match status" value="1"/>
</dbReference>
<feature type="transmembrane region" description="Helical" evidence="1">
    <location>
        <begin position="12"/>
        <end position="32"/>
    </location>
</feature>
<keyword evidence="1" id="KW-0812">Transmembrane</keyword>
<dbReference type="AlphaFoldDB" id="A0A5C7DYX2"/>
<evidence type="ECO:0000313" key="3">
    <source>
        <dbReference type="Proteomes" id="UP000321310"/>
    </source>
</evidence>
<keyword evidence="1" id="KW-0472">Membrane</keyword>
<evidence type="ECO:0000313" key="2">
    <source>
        <dbReference type="EMBL" id="TXE79383.1"/>
    </source>
</evidence>
<accession>A0A5C7DYX2</accession>
<proteinExistence type="predicted"/>
<name>A0A5C7DYX2_9BACT</name>
<protein>
    <recommendedName>
        <fullName evidence="4">Methyl-accepting chemotaxis protein</fullName>
    </recommendedName>
</protein>
<feature type="transmembrane region" description="Helical" evidence="1">
    <location>
        <begin position="322"/>
        <end position="345"/>
    </location>
</feature>
<evidence type="ECO:0008006" key="4">
    <source>
        <dbReference type="Google" id="ProtNLM"/>
    </source>
</evidence>
<organism evidence="2 3">
    <name type="scientific">Campylobacter peloridis</name>
    <dbReference type="NCBI Taxonomy" id="488546"/>
    <lineage>
        <taxon>Bacteria</taxon>
        <taxon>Pseudomonadati</taxon>
        <taxon>Campylobacterota</taxon>
        <taxon>Epsilonproteobacteria</taxon>
        <taxon>Campylobacterales</taxon>
        <taxon>Campylobacteraceae</taxon>
        <taxon>Campylobacter</taxon>
    </lineage>
</organism>
<feature type="non-terminal residue" evidence="2">
    <location>
        <position position="413"/>
    </location>
</feature>
<dbReference type="RefSeq" id="WP_147575875.1">
    <property type="nucleotide sequence ID" value="NZ_VOWB01000070.1"/>
</dbReference>